<organism evidence="2 3">
    <name type="scientific">Sphenostylis stenocarpa</name>
    <dbReference type="NCBI Taxonomy" id="92480"/>
    <lineage>
        <taxon>Eukaryota</taxon>
        <taxon>Viridiplantae</taxon>
        <taxon>Streptophyta</taxon>
        <taxon>Embryophyta</taxon>
        <taxon>Tracheophyta</taxon>
        <taxon>Spermatophyta</taxon>
        <taxon>Magnoliopsida</taxon>
        <taxon>eudicotyledons</taxon>
        <taxon>Gunneridae</taxon>
        <taxon>Pentapetalae</taxon>
        <taxon>rosids</taxon>
        <taxon>fabids</taxon>
        <taxon>Fabales</taxon>
        <taxon>Fabaceae</taxon>
        <taxon>Papilionoideae</taxon>
        <taxon>50 kb inversion clade</taxon>
        <taxon>NPAAA clade</taxon>
        <taxon>indigoferoid/millettioid clade</taxon>
        <taxon>Phaseoleae</taxon>
        <taxon>Sphenostylis</taxon>
    </lineage>
</organism>
<evidence type="ECO:0000313" key="3">
    <source>
        <dbReference type="Proteomes" id="UP001189624"/>
    </source>
</evidence>
<dbReference type="EMBL" id="OY731406">
    <property type="protein sequence ID" value="CAJ1974454.1"/>
    <property type="molecule type" value="Genomic_DNA"/>
</dbReference>
<protein>
    <submittedName>
        <fullName evidence="2">Uncharacterized protein</fullName>
    </submittedName>
</protein>
<evidence type="ECO:0000313" key="2">
    <source>
        <dbReference type="EMBL" id="CAJ1974454.1"/>
    </source>
</evidence>
<dbReference type="Gramene" id="rna-AYBTSS11_LOCUS26534">
    <property type="protein sequence ID" value="CAJ1974454.1"/>
    <property type="gene ID" value="gene-AYBTSS11_LOCUS26534"/>
</dbReference>
<dbReference type="Proteomes" id="UP001189624">
    <property type="component" value="Chromosome 9"/>
</dbReference>
<evidence type="ECO:0000256" key="1">
    <source>
        <dbReference type="SAM" id="MobiDB-lite"/>
    </source>
</evidence>
<name>A0AA86VVN6_9FABA</name>
<feature type="region of interest" description="Disordered" evidence="1">
    <location>
        <begin position="125"/>
        <end position="151"/>
    </location>
</feature>
<reference evidence="2" key="1">
    <citation type="submission" date="2023-10" db="EMBL/GenBank/DDBJ databases">
        <authorList>
            <person name="Domelevo Entfellner J.-B."/>
        </authorList>
    </citation>
    <scope>NUCLEOTIDE SEQUENCE</scope>
</reference>
<gene>
    <name evidence="2" type="ORF">AYBTSS11_LOCUS26534</name>
</gene>
<proteinExistence type="predicted"/>
<sequence>MVMVETVLPVDDALDGAKVFHVAWNGDGAFLLEPVFLFSFFQQLHEQWMVHVHNRDHKPLLLFPLPHQDRQTPFWDVLQVLLLLVLVVVKVEMRNVQVKAHVVMMVMVFWIVMMIAEDPHIQKDQKNGIKSDEGYKKTSEKGQGSEEDMARLKRVREESVRDLGMFAIVTVARVEE</sequence>
<keyword evidence="3" id="KW-1185">Reference proteome</keyword>
<accession>A0AA86VVN6</accession>
<dbReference type="AlphaFoldDB" id="A0AA86VVN6"/>